<evidence type="ECO:0000313" key="2">
    <source>
        <dbReference type="WBParaSite" id="PS1159_v2.g14632.t1"/>
    </source>
</evidence>
<dbReference type="WBParaSite" id="PS1159_v2.g14632.t1">
    <property type="protein sequence ID" value="PS1159_v2.g14632.t1"/>
    <property type="gene ID" value="PS1159_v2.g14632"/>
</dbReference>
<name>A0AC35F7M8_9BILA</name>
<sequence>MQAIQPLITHTNGPLKSANDGSLITDTNGNGIYFHREQSLSKLHSPAPYIGDGFGFHKVDSKSNVGEALREETKYIPLHQRIEKQIESGVPFFSLEFFPPKTMNGVANFLTRIDRYRDGGPMFLDITWHTGGDPGNIQKETSSTSIASSCLQYGRVDTMLHMTCAQYTKEQTMEHLKVAQSCGIRNILCLRGDLPQSDNNPVVYPYRALDMIRWARDNFNSYFTIAASGYPLGHPEASSYKADIEYLKMKVDAGANFIITQLFFDVETFERFVKDCRDVGISVPIIPGIMPIQSYQSIQRVAELSQLKIPDSILQALEPIKHDDEAVRKFGIYQAVEMCRRLLDHKTAPSIHLYTMNREGSCREILMALGLWQKEPIRSLPWIPHGGHHPLRCKEDVRPIYWTARPKSYIFRTKDWDEYPNGRWGNSSSPAFNDLQEYYMFYLKGLPKKEEMLQMYSSELSSIDDVKNVFVNFLTRTPNKNGVQVTRLPWSEQDYDTSAETNLIKDQLIWCNANGIFTINSQPSVNGAPSTDPLVGWGKPGGYCYQKAYLEFFISNERAAKLKEILKDYLIINYHIINQKETIDWSNIEPTTPIAVTWGVFPGCEIAQPTVVDPLSFRVWKNEAYDAWINGWANIYPSGSKSRKIIENIHDNYCLVTLVDNDYVKASVLFEVLEKAIAE</sequence>
<dbReference type="Proteomes" id="UP000887580">
    <property type="component" value="Unplaced"/>
</dbReference>
<evidence type="ECO:0000313" key="1">
    <source>
        <dbReference type="Proteomes" id="UP000887580"/>
    </source>
</evidence>
<accession>A0AC35F7M8</accession>
<proteinExistence type="predicted"/>
<protein>
    <submittedName>
        <fullName evidence="2">Methylenetetrahydrofolate reductase (NADPH)</fullName>
    </submittedName>
</protein>
<reference evidence="2" key="1">
    <citation type="submission" date="2022-11" db="UniProtKB">
        <authorList>
            <consortium name="WormBaseParasite"/>
        </authorList>
    </citation>
    <scope>IDENTIFICATION</scope>
</reference>
<organism evidence="1 2">
    <name type="scientific">Panagrolaimus sp. PS1159</name>
    <dbReference type="NCBI Taxonomy" id="55785"/>
    <lineage>
        <taxon>Eukaryota</taxon>
        <taxon>Metazoa</taxon>
        <taxon>Ecdysozoa</taxon>
        <taxon>Nematoda</taxon>
        <taxon>Chromadorea</taxon>
        <taxon>Rhabditida</taxon>
        <taxon>Tylenchina</taxon>
        <taxon>Panagrolaimomorpha</taxon>
        <taxon>Panagrolaimoidea</taxon>
        <taxon>Panagrolaimidae</taxon>
        <taxon>Panagrolaimus</taxon>
    </lineage>
</organism>